<organism evidence="3 4">
    <name type="scientific">Polytolypa hystricis (strain UAMH7299)</name>
    <dbReference type="NCBI Taxonomy" id="1447883"/>
    <lineage>
        <taxon>Eukaryota</taxon>
        <taxon>Fungi</taxon>
        <taxon>Dikarya</taxon>
        <taxon>Ascomycota</taxon>
        <taxon>Pezizomycotina</taxon>
        <taxon>Eurotiomycetes</taxon>
        <taxon>Eurotiomycetidae</taxon>
        <taxon>Onygenales</taxon>
        <taxon>Onygenales incertae sedis</taxon>
        <taxon>Polytolypa</taxon>
    </lineage>
</organism>
<keyword evidence="4" id="KW-1185">Reference proteome</keyword>
<comment type="caution">
    <text evidence="3">The sequence shown here is derived from an EMBL/GenBank/DDBJ whole genome shotgun (WGS) entry which is preliminary data.</text>
</comment>
<dbReference type="InterPro" id="IPR036915">
    <property type="entry name" value="Cyclin-like_sf"/>
</dbReference>
<feature type="region of interest" description="Disordered" evidence="1">
    <location>
        <begin position="228"/>
        <end position="291"/>
    </location>
</feature>
<dbReference type="InterPro" id="IPR006671">
    <property type="entry name" value="Cyclin_N"/>
</dbReference>
<protein>
    <recommendedName>
        <fullName evidence="2">Cyclin N-terminal domain-containing protein</fullName>
    </recommendedName>
</protein>
<dbReference type="Pfam" id="PF00134">
    <property type="entry name" value="Cyclin_N"/>
    <property type="match status" value="1"/>
</dbReference>
<dbReference type="InterPro" id="IPR013922">
    <property type="entry name" value="Cyclin_PHO80-like"/>
</dbReference>
<dbReference type="Gene3D" id="1.10.472.10">
    <property type="entry name" value="Cyclin-like"/>
    <property type="match status" value="1"/>
</dbReference>
<dbReference type="GO" id="GO:0005634">
    <property type="term" value="C:nucleus"/>
    <property type="evidence" value="ECO:0007669"/>
    <property type="project" value="TreeGrafter"/>
</dbReference>
<accession>A0A2B7YG32</accession>
<proteinExistence type="predicted"/>
<evidence type="ECO:0000259" key="2">
    <source>
        <dbReference type="Pfam" id="PF00134"/>
    </source>
</evidence>
<dbReference type="PANTHER" id="PTHR15615">
    <property type="match status" value="1"/>
</dbReference>
<dbReference type="SUPFAM" id="SSF47954">
    <property type="entry name" value="Cyclin-like"/>
    <property type="match status" value="1"/>
</dbReference>
<feature type="domain" description="Cyclin N-terminal" evidence="2">
    <location>
        <begin position="74"/>
        <end position="177"/>
    </location>
</feature>
<dbReference type="STRING" id="1447883.A0A2B7YG32"/>
<dbReference type="GO" id="GO:0019901">
    <property type="term" value="F:protein kinase binding"/>
    <property type="evidence" value="ECO:0007669"/>
    <property type="project" value="InterPro"/>
</dbReference>
<evidence type="ECO:0000313" key="4">
    <source>
        <dbReference type="Proteomes" id="UP000224634"/>
    </source>
</evidence>
<dbReference type="Proteomes" id="UP000224634">
    <property type="component" value="Unassembled WGS sequence"/>
</dbReference>
<dbReference type="EMBL" id="PDNA01000044">
    <property type="protein sequence ID" value="PGH19842.1"/>
    <property type="molecule type" value="Genomic_DNA"/>
</dbReference>
<sequence>MAMSYNPAALKEFVIQPVSSHMIRHLARKAAEVIRCEGHVMTSVKQSNPLTPPDTPPLDDQVDDAAQGLPPLPSLTQFIHSLVQRSHVEVPTLMTSLVFLARLRSKLPPVAKGMRCTAHRIFLASLILAAKNLNDSSPKNKHWARYTVVSNYADFGFSLMEVNLMERQLLYLLDWNTTVTEQDLFNHFEPFLKPIRERMEEDDRCQQERQREVYIEASIAQVVSVPNFRPTVKRRQSPDRSNRSISPPSLRDLPSLSRAQSRAPSSSSRSSSLAPSSRGSISSLSPSSSSIDGVMVADINTSPSSTEMAYSYVNVHVMQPKPKPGMVATEYELHPPQPLKKPKLATLQGGSSGLISRFFAGGRMSRSAARA</sequence>
<evidence type="ECO:0000313" key="3">
    <source>
        <dbReference type="EMBL" id="PGH19842.1"/>
    </source>
</evidence>
<dbReference type="OrthoDB" id="10250320at2759"/>
<dbReference type="CDD" id="cd20557">
    <property type="entry name" value="CYCLIN_ScPCL1-like"/>
    <property type="match status" value="1"/>
</dbReference>
<reference evidence="3 4" key="1">
    <citation type="submission" date="2017-10" db="EMBL/GenBank/DDBJ databases">
        <title>Comparative genomics in systemic dimorphic fungi from Ajellomycetaceae.</title>
        <authorList>
            <person name="Munoz J.F."/>
            <person name="Mcewen J.G."/>
            <person name="Clay O.K."/>
            <person name="Cuomo C.A."/>
        </authorList>
    </citation>
    <scope>NUCLEOTIDE SEQUENCE [LARGE SCALE GENOMIC DNA]</scope>
    <source>
        <strain evidence="3 4">UAMH7299</strain>
    </source>
</reference>
<evidence type="ECO:0000256" key="1">
    <source>
        <dbReference type="SAM" id="MobiDB-lite"/>
    </source>
</evidence>
<dbReference type="AlphaFoldDB" id="A0A2B7YG32"/>
<dbReference type="PANTHER" id="PTHR15615:SF10">
    <property type="entry name" value="PHO85 CYCLIN-2-RELATED"/>
    <property type="match status" value="1"/>
</dbReference>
<dbReference type="GO" id="GO:0000307">
    <property type="term" value="C:cyclin-dependent protein kinase holoenzyme complex"/>
    <property type="evidence" value="ECO:0007669"/>
    <property type="project" value="TreeGrafter"/>
</dbReference>
<dbReference type="GO" id="GO:0016538">
    <property type="term" value="F:cyclin-dependent protein serine/threonine kinase regulator activity"/>
    <property type="evidence" value="ECO:0007669"/>
    <property type="project" value="TreeGrafter"/>
</dbReference>
<gene>
    <name evidence="3" type="ORF">AJ80_03759</name>
</gene>
<feature type="compositionally biased region" description="Low complexity" evidence="1">
    <location>
        <begin position="243"/>
        <end position="290"/>
    </location>
</feature>
<name>A0A2B7YG32_POLH7</name>